<keyword evidence="1" id="KW-0472">Membrane</keyword>
<evidence type="ECO:0000313" key="2">
    <source>
        <dbReference type="EMBL" id="SIT98422.1"/>
    </source>
</evidence>
<feature type="transmembrane region" description="Helical" evidence="1">
    <location>
        <begin position="7"/>
        <end position="25"/>
    </location>
</feature>
<dbReference type="RefSeq" id="WP_076784424.1">
    <property type="nucleotide sequence ID" value="NZ_FTPU01000054.1"/>
</dbReference>
<gene>
    <name evidence="2" type="ORF">SAMN05660493_03112</name>
</gene>
<keyword evidence="1" id="KW-1133">Transmembrane helix</keyword>
<protein>
    <submittedName>
        <fullName evidence="2">Uncharacterized protein</fullName>
    </submittedName>
</protein>
<evidence type="ECO:0000256" key="1">
    <source>
        <dbReference type="SAM" id="Phobius"/>
    </source>
</evidence>
<accession>A0A1U7PZG1</accession>
<organism evidence="2 3">
    <name type="scientific">Epilithonimonas bovis DSM 19482</name>
    <dbReference type="NCBI Taxonomy" id="1121284"/>
    <lineage>
        <taxon>Bacteria</taxon>
        <taxon>Pseudomonadati</taxon>
        <taxon>Bacteroidota</taxon>
        <taxon>Flavobacteriia</taxon>
        <taxon>Flavobacteriales</taxon>
        <taxon>Weeksellaceae</taxon>
        <taxon>Chryseobacterium group</taxon>
        <taxon>Epilithonimonas</taxon>
    </lineage>
</organism>
<keyword evidence="1" id="KW-0812">Transmembrane</keyword>
<dbReference type="AlphaFoldDB" id="A0A1U7PZG1"/>
<dbReference type="EMBL" id="FTPU01000054">
    <property type="protein sequence ID" value="SIT98422.1"/>
    <property type="molecule type" value="Genomic_DNA"/>
</dbReference>
<proteinExistence type="predicted"/>
<sequence>MKKLNRVGFYFLPEFFYGFFLLRQAQRIFFFNFKKLGFVFFEFFGFRVYNIVEFLLDNDIPYRVFNFQ</sequence>
<evidence type="ECO:0000313" key="3">
    <source>
        <dbReference type="Proteomes" id="UP000187261"/>
    </source>
</evidence>
<reference evidence="3" key="1">
    <citation type="submission" date="2016-10" db="EMBL/GenBank/DDBJ databases">
        <authorList>
            <person name="Varghese N."/>
            <person name="Submissions S."/>
        </authorList>
    </citation>
    <scope>NUCLEOTIDE SEQUENCE [LARGE SCALE GENOMIC DNA]</scope>
    <source>
        <strain evidence="3">DSM 19482</strain>
    </source>
</reference>
<keyword evidence="3" id="KW-1185">Reference proteome</keyword>
<name>A0A1U7PZG1_9FLAO</name>
<dbReference type="Proteomes" id="UP000187261">
    <property type="component" value="Unassembled WGS sequence"/>
</dbReference>